<dbReference type="Gene3D" id="1.10.10.10">
    <property type="entry name" value="Winged helix-like DNA-binding domain superfamily/Winged helix DNA-binding domain"/>
    <property type="match status" value="1"/>
</dbReference>
<dbReference type="InterPro" id="IPR036390">
    <property type="entry name" value="WH_DNA-bd_sf"/>
</dbReference>
<feature type="domain" description="HTH gntR-type" evidence="5">
    <location>
        <begin position="3"/>
        <end position="69"/>
    </location>
</feature>
<gene>
    <name evidence="6" type="ORF">KEU06_26645</name>
</gene>
<dbReference type="InterPro" id="IPR008920">
    <property type="entry name" value="TF_FadR/GntR_C"/>
</dbReference>
<dbReference type="InterPro" id="IPR036388">
    <property type="entry name" value="WH-like_DNA-bd_sf"/>
</dbReference>
<dbReference type="SUPFAM" id="SSF48008">
    <property type="entry name" value="GntR ligand-binding domain-like"/>
    <property type="match status" value="1"/>
</dbReference>
<dbReference type="Gene3D" id="1.20.120.530">
    <property type="entry name" value="GntR ligand-binding domain-like"/>
    <property type="match status" value="1"/>
</dbReference>
<dbReference type="SMART" id="SM00345">
    <property type="entry name" value="HTH_GNTR"/>
    <property type="match status" value="1"/>
</dbReference>
<feature type="region of interest" description="Disordered" evidence="4">
    <location>
        <begin position="218"/>
        <end position="239"/>
    </location>
</feature>
<keyword evidence="2" id="KW-0238">DNA-binding</keyword>
<keyword evidence="7" id="KW-1185">Reference proteome</keyword>
<dbReference type="PRINTS" id="PR00035">
    <property type="entry name" value="HTHGNTR"/>
</dbReference>
<evidence type="ECO:0000256" key="1">
    <source>
        <dbReference type="ARBA" id="ARBA00023015"/>
    </source>
</evidence>
<dbReference type="PROSITE" id="PS50949">
    <property type="entry name" value="HTH_GNTR"/>
    <property type="match status" value="1"/>
</dbReference>
<protein>
    <submittedName>
        <fullName evidence="6">GntR family transcriptional regulator</fullName>
    </submittedName>
</protein>
<accession>A0A942E1M2</accession>
<reference evidence="6" key="1">
    <citation type="submission" date="2021-04" db="EMBL/GenBank/DDBJ databases">
        <title>Pseudaminobacter soli sp. nov., isolated from paddy soil contaminated by heavy metals.</title>
        <authorList>
            <person name="Zhang K."/>
        </authorList>
    </citation>
    <scope>NUCLEOTIDE SEQUENCE</scope>
    <source>
        <strain evidence="6">19-2017</strain>
    </source>
</reference>
<dbReference type="InterPro" id="IPR000524">
    <property type="entry name" value="Tscrpt_reg_HTH_GntR"/>
</dbReference>
<keyword evidence="3" id="KW-0804">Transcription</keyword>
<dbReference type="Proteomes" id="UP000680348">
    <property type="component" value="Unassembled WGS sequence"/>
</dbReference>
<name>A0A942E1M2_9HYPH</name>
<comment type="caution">
    <text evidence="6">The sequence shown here is derived from an EMBL/GenBank/DDBJ whole genome shotgun (WGS) entry which is preliminary data.</text>
</comment>
<dbReference type="CDD" id="cd07377">
    <property type="entry name" value="WHTH_GntR"/>
    <property type="match status" value="1"/>
</dbReference>
<dbReference type="InterPro" id="IPR011711">
    <property type="entry name" value="GntR_C"/>
</dbReference>
<dbReference type="Pfam" id="PF00392">
    <property type="entry name" value="GntR"/>
    <property type="match status" value="1"/>
</dbReference>
<dbReference type="GO" id="GO:0003700">
    <property type="term" value="F:DNA-binding transcription factor activity"/>
    <property type="evidence" value="ECO:0007669"/>
    <property type="project" value="InterPro"/>
</dbReference>
<dbReference type="SUPFAM" id="SSF46785">
    <property type="entry name" value="Winged helix' DNA-binding domain"/>
    <property type="match status" value="1"/>
</dbReference>
<sequence length="239" mass="26689">MSESASEVVYRVLFDDIRQQRLLPKALLQEEDLAARFNVSRTPVREAVRRLIQEGLLERRGSSTIVRQLTVEEVANIYPMIAVMEGLAARLAAERITKTEVDVLAVMHERMKGEQTESPAAFIETNQIFHDAIIEAARNPPLAREIERFRMITNSFRQVVLGMPQRQDQSVAEHAEILDALRAADGSRAEAAMRKHVATAESLLMLLLRTSRLVAPSVVQDSAPARGSDGKRSPRGPSR</sequence>
<proteinExistence type="predicted"/>
<dbReference type="SMART" id="SM00895">
    <property type="entry name" value="FCD"/>
    <property type="match status" value="1"/>
</dbReference>
<dbReference type="Pfam" id="PF07729">
    <property type="entry name" value="FCD"/>
    <property type="match status" value="1"/>
</dbReference>
<dbReference type="PANTHER" id="PTHR43537">
    <property type="entry name" value="TRANSCRIPTIONAL REGULATOR, GNTR FAMILY"/>
    <property type="match status" value="1"/>
</dbReference>
<dbReference type="RefSeq" id="WP_188257737.1">
    <property type="nucleotide sequence ID" value="NZ_JABVCF010000021.1"/>
</dbReference>
<dbReference type="GO" id="GO:0003677">
    <property type="term" value="F:DNA binding"/>
    <property type="evidence" value="ECO:0007669"/>
    <property type="project" value="UniProtKB-KW"/>
</dbReference>
<evidence type="ECO:0000259" key="5">
    <source>
        <dbReference type="PROSITE" id="PS50949"/>
    </source>
</evidence>
<dbReference type="PANTHER" id="PTHR43537:SF49">
    <property type="entry name" value="TRANSCRIPTIONAL REGULATORY PROTEIN"/>
    <property type="match status" value="1"/>
</dbReference>
<dbReference type="AlphaFoldDB" id="A0A942E1M2"/>
<evidence type="ECO:0000256" key="4">
    <source>
        <dbReference type="SAM" id="MobiDB-lite"/>
    </source>
</evidence>
<evidence type="ECO:0000256" key="2">
    <source>
        <dbReference type="ARBA" id="ARBA00023125"/>
    </source>
</evidence>
<evidence type="ECO:0000313" key="7">
    <source>
        <dbReference type="Proteomes" id="UP000680348"/>
    </source>
</evidence>
<dbReference type="EMBL" id="JAGWCR010000021">
    <property type="protein sequence ID" value="MBS3652179.1"/>
    <property type="molecule type" value="Genomic_DNA"/>
</dbReference>
<evidence type="ECO:0000313" key="6">
    <source>
        <dbReference type="EMBL" id="MBS3652179.1"/>
    </source>
</evidence>
<keyword evidence="1" id="KW-0805">Transcription regulation</keyword>
<evidence type="ECO:0000256" key="3">
    <source>
        <dbReference type="ARBA" id="ARBA00023163"/>
    </source>
</evidence>
<organism evidence="6 7">
    <name type="scientific">Pseudaminobacter soli</name>
    <name type="common">ex Zhang et al. 2022</name>
    <dbReference type="NCBI Taxonomy" id="2831468"/>
    <lineage>
        <taxon>Bacteria</taxon>
        <taxon>Pseudomonadati</taxon>
        <taxon>Pseudomonadota</taxon>
        <taxon>Alphaproteobacteria</taxon>
        <taxon>Hyphomicrobiales</taxon>
        <taxon>Phyllobacteriaceae</taxon>
        <taxon>Pseudaminobacter</taxon>
    </lineage>
</organism>